<keyword evidence="4 7" id="KW-0812">Transmembrane</keyword>
<organism evidence="9 10">
    <name type="scientific">Gordonia effusa NBRC 100432</name>
    <dbReference type="NCBI Taxonomy" id="1077974"/>
    <lineage>
        <taxon>Bacteria</taxon>
        <taxon>Bacillati</taxon>
        <taxon>Actinomycetota</taxon>
        <taxon>Actinomycetes</taxon>
        <taxon>Mycobacteriales</taxon>
        <taxon>Gordoniaceae</taxon>
        <taxon>Gordonia</taxon>
    </lineage>
</organism>
<dbReference type="PANTHER" id="PTHR30506">
    <property type="entry name" value="INNER MEMBRANE PROTEIN"/>
    <property type="match status" value="1"/>
</dbReference>
<feature type="domain" description="Glycine transporter" evidence="8">
    <location>
        <begin position="109"/>
        <end position="183"/>
    </location>
</feature>
<gene>
    <name evidence="9" type="ORF">GOEFS_096_00580</name>
</gene>
<comment type="caution">
    <text evidence="9">The sequence shown here is derived from an EMBL/GenBank/DDBJ whole genome shotgun (WGS) entry which is preliminary data.</text>
</comment>
<dbReference type="GO" id="GO:0005886">
    <property type="term" value="C:plasma membrane"/>
    <property type="evidence" value="ECO:0007669"/>
    <property type="project" value="UniProtKB-SubCell"/>
</dbReference>
<evidence type="ECO:0000256" key="1">
    <source>
        <dbReference type="ARBA" id="ARBA00004651"/>
    </source>
</evidence>
<feature type="transmembrane region" description="Helical" evidence="7">
    <location>
        <begin position="192"/>
        <end position="213"/>
    </location>
</feature>
<accession>H0R480</accession>
<reference evidence="9 10" key="1">
    <citation type="submission" date="2011-12" db="EMBL/GenBank/DDBJ databases">
        <title>Whole genome shotgun sequence of Gordonia effusa NBRC 100432.</title>
        <authorList>
            <person name="Yoshida I."/>
            <person name="Takarada H."/>
            <person name="Hosoyama A."/>
            <person name="Tsuchikane K."/>
            <person name="Katsumata H."/>
            <person name="Yamazaki S."/>
            <person name="Fujita N."/>
        </authorList>
    </citation>
    <scope>NUCLEOTIDE SEQUENCE [LARGE SCALE GENOMIC DNA]</scope>
    <source>
        <strain evidence="9 10">NBRC 100432</strain>
    </source>
</reference>
<keyword evidence="3" id="KW-1003">Cell membrane</keyword>
<evidence type="ECO:0000256" key="4">
    <source>
        <dbReference type="ARBA" id="ARBA00022692"/>
    </source>
</evidence>
<dbReference type="RefSeq" id="WP_007319216.1">
    <property type="nucleotide sequence ID" value="NZ_BAEH01000096.1"/>
</dbReference>
<proteinExistence type="inferred from homology"/>
<dbReference type="AlphaFoldDB" id="H0R480"/>
<sequence length="227" mass="23593">MSGTTDLVIAADFESAATWVHHYGELIGTVAFAASGALAAVRRNLDIVGIVVLASATALGGGIMRDVLIGHTPPTAFTDLIFLIAATVTALVIFVRHPGNRLTRWPLLLTDAVGLGLFCVTGTVVAYDAGLGAPTSALLGVTTAIGGGVIRDVLSGQVPGVLRPDESLYAIPAMVGAVVTAVLLYFGVYNAWAGLLCAAVTIAFRLLALRYGWNGPRPHYARHDETE</sequence>
<evidence type="ECO:0000256" key="5">
    <source>
        <dbReference type="ARBA" id="ARBA00022989"/>
    </source>
</evidence>
<evidence type="ECO:0000256" key="6">
    <source>
        <dbReference type="ARBA" id="ARBA00023136"/>
    </source>
</evidence>
<evidence type="ECO:0000259" key="8">
    <source>
        <dbReference type="Pfam" id="PF03458"/>
    </source>
</evidence>
<dbReference type="InterPro" id="IPR005115">
    <property type="entry name" value="Gly_transporter"/>
</dbReference>
<keyword evidence="6 7" id="KW-0472">Membrane</keyword>
<keyword evidence="10" id="KW-1185">Reference proteome</keyword>
<feature type="transmembrane region" description="Helical" evidence="7">
    <location>
        <begin position="107"/>
        <end position="127"/>
    </location>
</feature>
<feature type="transmembrane region" description="Helical" evidence="7">
    <location>
        <begin position="76"/>
        <end position="95"/>
    </location>
</feature>
<evidence type="ECO:0000256" key="7">
    <source>
        <dbReference type="SAM" id="Phobius"/>
    </source>
</evidence>
<feature type="transmembrane region" description="Helical" evidence="7">
    <location>
        <begin position="47"/>
        <end position="64"/>
    </location>
</feature>
<evidence type="ECO:0000313" key="9">
    <source>
        <dbReference type="EMBL" id="GAB19881.1"/>
    </source>
</evidence>
<comment type="subcellular location">
    <subcellularLocation>
        <location evidence="1">Cell membrane</location>
        <topology evidence="1">Multi-pass membrane protein</topology>
    </subcellularLocation>
</comment>
<dbReference type="eggNOG" id="COG2860">
    <property type="taxonomic scope" value="Bacteria"/>
</dbReference>
<evidence type="ECO:0000256" key="3">
    <source>
        <dbReference type="ARBA" id="ARBA00022475"/>
    </source>
</evidence>
<evidence type="ECO:0000313" key="10">
    <source>
        <dbReference type="Proteomes" id="UP000035034"/>
    </source>
</evidence>
<evidence type="ECO:0000256" key="2">
    <source>
        <dbReference type="ARBA" id="ARBA00008193"/>
    </source>
</evidence>
<protein>
    <recommendedName>
        <fullName evidence="8">Glycine transporter domain-containing protein</fullName>
    </recommendedName>
</protein>
<dbReference type="STRING" id="1077974.GOEFS_096_00580"/>
<dbReference type="Proteomes" id="UP000035034">
    <property type="component" value="Unassembled WGS sequence"/>
</dbReference>
<keyword evidence="5 7" id="KW-1133">Transmembrane helix</keyword>
<name>H0R480_9ACTN</name>
<feature type="transmembrane region" description="Helical" evidence="7">
    <location>
        <begin position="166"/>
        <end position="186"/>
    </location>
</feature>
<dbReference type="EMBL" id="BAEH01000096">
    <property type="protein sequence ID" value="GAB19881.1"/>
    <property type="molecule type" value="Genomic_DNA"/>
</dbReference>
<feature type="domain" description="Glycine transporter" evidence="8">
    <location>
        <begin position="25"/>
        <end position="96"/>
    </location>
</feature>
<feature type="transmembrane region" description="Helical" evidence="7">
    <location>
        <begin position="20"/>
        <end position="40"/>
    </location>
</feature>
<dbReference type="PANTHER" id="PTHR30506:SF3">
    <property type="entry name" value="UPF0126 INNER MEMBRANE PROTEIN YADS-RELATED"/>
    <property type="match status" value="1"/>
</dbReference>
<dbReference type="OrthoDB" id="9791874at2"/>
<comment type="similarity">
    <text evidence="2">Belongs to the UPF0126 family.</text>
</comment>
<dbReference type="Pfam" id="PF03458">
    <property type="entry name" value="Gly_transporter"/>
    <property type="match status" value="2"/>
</dbReference>